<dbReference type="EMBL" id="JABMCH010000063">
    <property type="protein sequence ID" value="NUU47336.1"/>
    <property type="molecule type" value="Genomic_DNA"/>
</dbReference>
<comment type="caution">
    <text evidence="1">The sequence shown here is derived from an EMBL/GenBank/DDBJ whole genome shotgun (WGS) entry which is preliminary data.</text>
</comment>
<sequence length="147" mass="15922">MTSPPAHDAALVRFVEAQANSFATALAELRAGRKQSHWMWYIFPQIAGLGRSPTAIFYAIADAEEARAYLAHPVLGPRLHQVVAAAVAAPGSAEAVFGAIDAMKLRSSLTLFAAVADDPAPFRQGLERFFDGQDDPATLTRLDHHRR</sequence>
<name>A0A7Y6B4K6_9SPHN</name>
<proteinExistence type="predicted"/>
<dbReference type="AlphaFoldDB" id="A0A7Y6B4K6"/>
<dbReference type="Proteomes" id="UP000536441">
    <property type="component" value="Unassembled WGS sequence"/>
</dbReference>
<organism evidence="1 2">
    <name type="scientific">Sphingomonas zeae</name>
    <dbReference type="NCBI Taxonomy" id="1646122"/>
    <lineage>
        <taxon>Bacteria</taxon>
        <taxon>Pseudomonadati</taxon>
        <taxon>Pseudomonadota</taxon>
        <taxon>Alphaproteobacteria</taxon>
        <taxon>Sphingomonadales</taxon>
        <taxon>Sphingomonadaceae</taxon>
        <taxon>Sphingomonas</taxon>
    </lineage>
</organism>
<reference evidence="1 2" key="1">
    <citation type="submission" date="2020-05" db="EMBL/GenBank/DDBJ databases">
        <title>Genome Sequencing of Type Strains.</title>
        <authorList>
            <person name="Lemaire J.F."/>
            <person name="Inderbitzin P."/>
            <person name="Gregorio O.A."/>
            <person name="Collins S.B."/>
            <person name="Wespe N."/>
            <person name="Knight-Connoni V."/>
        </authorList>
    </citation>
    <scope>NUCLEOTIDE SEQUENCE [LARGE SCALE GENOMIC DNA]</scope>
    <source>
        <strain evidence="1 2">DSM 100049</strain>
    </source>
</reference>
<dbReference type="RefSeq" id="WP_175311935.1">
    <property type="nucleotide sequence ID" value="NZ_CBCRYR010000025.1"/>
</dbReference>
<keyword evidence="2" id="KW-1185">Reference proteome</keyword>
<evidence type="ECO:0000313" key="2">
    <source>
        <dbReference type="Proteomes" id="UP000536441"/>
    </source>
</evidence>
<evidence type="ECO:0000313" key="1">
    <source>
        <dbReference type="EMBL" id="NUU47336.1"/>
    </source>
</evidence>
<accession>A0A7Y6B4K6</accession>
<gene>
    <name evidence="1" type="ORF">HP438_10155</name>
</gene>
<dbReference type="InterPro" id="IPR036287">
    <property type="entry name" value="Rv1873-like_sf"/>
</dbReference>
<dbReference type="PIRSF" id="PIRSF008546">
    <property type="entry name" value="UCP008546"/>
    <property type="match status" value="1"/>
</dbReference>
<dbReference type="Pfam" id="PF08837">
    <property type="entry name" value="DUF1810"/>
    <property type="match status" value="1"/>
</dbReference>
<dbReference type="SUPFAM" id="SSF140736">
    <property type="entry name" value="Rv1873-like"/>
    <property type="match status" value="1"/>
</dbReference>
<protein>
    <submittedName>
        <fullName evidence="1">DUF1810 domain-containing protein</fullName>
    </submittedName>
</protein>
<dbReference type="Gene3D" id="1.25.40.380">
    <property type="entry name" value="Protein of unknown function DUF1810"/>
    <property type="match status" value="1"/>
</dbReference>
<dbReference type="InterPro" id="IPR014937">
    <property type="entry name" value="DUF1810"/>
</dbReference>